<dbReference type="AlphaFoldDB" id="A0A5Q2RQ07"/>
<evidence type="ECO:0000313" key="5">
    <source>
        <dbReference type="EMBL" id="QGG95295.1"/>
    </source>
</evidence>
<dbReference type="EMBL" id="CP045851">
    <property type="protein sequence ID" value="QGG95295.1"/>
    <property type="molecule type" value="Genomic_DNA"/>
</dbReference>
<keyword evidence="6" id="KW-1185">Reference proteome</keyword>
<dbReference type="GO" id="GO:0019773">
    <property type="term" value="C:proteasome core complex, alpha-subunit complex"/>
    <property type="evidence" value="ECO:0007669"/>
    <property type="project" value="UniProtKB-UniRule"/>
</dbReference>
<feature type="region of interest" description="Disordered" evidence="4">
    <location>
        <begin position="220"/>
        <end position="250"/>
    </location>
</feature>
<dbReference type="Proteomes" id="UP000334019">
    <property type="component" value="Chromosome"/>
</dbReference>
<accession>A0A5Q2RQ07</accession>
<dbReference type="InterPro" id="IPR001353">
    <property type="entry name" value="Proteasome_sua/b"/>
</dbReference>
<keyword evidence="1" id="KW-0963">Cytoplasm</keyword>
<protein>
    <submittedName>
        <fullName evidence="5">Proteasome subunit alpha</fullName>
        <ecNumber evidence="5">3.4.25.1</ecNumber>
    </submittedName>
</protein>
<dbReference type="GO" id="GO:0004298">
    <property type="term" value="F:threonine-type endopeptidase activity"/>
    <property type="evidence" value="ECO:0007669"/>
    <property type="project" value="InterPro"/>
</dbReference>
<keyword evidence="2 3" id="KW-0647">Proteasome</keyword>
<comment type="similarity">
    <text evidence="3">Belongs to the peptidase T1A family.</text>
</comment>
<feature type="compositionally biased region" description="Basic and acidic residues" evidence="4">
    <location>
        <begin position="240"/>
        <end position="250"/>
    </location>
</feature>
<dbReference type="Pfam" id="PF00227">
    <property type="entry name" value="Proteasome"/>
    <property type="match status" value="1"/>
</dbReference>
<gene>
    <name evidence="5" type="primary">prcA</name>
    <name evidence="5" type="ORF">GH723_09410</name>
</gene>
<organism evidence="5 6">
    <name type="scientific">Actinomarinicola tropica</name>
    <dbReference type="NCBI Taxonomy" id="2789776"/>
    <lineage>
        <taxon>Bacteria</taxon>
        <taxon>Bacillati</taxon>
        <taxon>Actinomycetota</taxon>
        <taxon>Acidimicrobiia</taxon>
        <taxon>Acidimicrobiales</taxon>
        <taxon>Iamiaceae</taxon>
        <taxon>Actinomarinicola</taxon>
    </lineage>
</organism>
<proteinExistence type="inferred from homology"/>
<sequence>MSMPFYVAPEQVMKDRADYARKGIARGRSLVALACEPGILMAAENTQRLRKISEIHDRIGFAGVGKYNEFDSLRIAGVRHADLKGYAYSREDVDARSLANQYAQILGQVFTHEMKPMEVEILVAEVGREPGADLMFRILYDGTIVDESRLTVLGGDAEVIGQRLVDDWTEGLDLAGALSVARAALAGPDRTLASGDLEVALLDRRAERRAFRRIEGPELEDLLAADRRPQPETATDEPVGDDHPGPDADG</sequence>
<dbReference type="PROSITE" id="PS51475">
    <property type="entry name" value="PROTEASOME_ALPHA_2"/>
    <property type="match status" value="1"/>
</dbReference>
<evidence type="ECO:0000256" key="3">
    <source>
        <dbReference type="PROSITE-ProRule" id="PRU00808"/>
    </source>
</evidence>
<dbReference type="SUPFAM" id="SSF56235">
    <property type="entry name" value="N-terminal nucleophile aminohydrolases (Ntn hydrolases)"/>
    <property type="match status" value="1"/>
</dbReference>
<dbReference type="KEGG" id="atq:GH723_09410"/>
<dbReference type="InterPro" id="IPR023332">
    <property type="entry name" value="Proteasome_alpha-type"/>
</dbReference>
<dbReference type="Gene3D" id="3.60.20.10">
    <property type="entry name" value="Glutamine Phosphoribosylpyrophosphate, subunit 1, domain 1"/>
    <property type="match status" value="1"/>
</dbReference>
<reference evidence="5 6" key="1">
    <citation type="submission" date="2019-11" db="EMBL/GenBank/DDBJ databases">
        <authorList>
            <person name="He Y."/>
        </authorList>
    </citation>
    <scope>NUCLEOTIDE SEQUENCE [LARGE SCALE GENOMIC DNA]</scope>
    <source>
        <strain evidence="5 6">SCSIO 58843</strain>
    </source>
</reference>
<keyword evidence="5" id="KW-0378">Hydrolase</keyword>
<dbReference type="InterPro" id="IPR029055">
    <property type="entry name" value="Ntn_hydrolases_N"/>
</dbReference>
<evidence type="ECO:0000313" key="6">
    <source>
        <dbReference type="Proteomes" id="UP000334019"/>
    </source>
</evidence>
<dbReference type="RefSeq" id="WP_153759403.1">
    <property type="nucleotide sequence ID" value="NZ_CP045851.1"/>
</dbReference>
<name>A0A5Q2RQ07_9ACTN</name>
<evidence type="ECO:0000256" key="2">
    <source>
        <dbReference type="ARBA" id="ARBA00022942"/>
    </source>
</evidence>
<evidence type="ECO:0000256" key="4">
    <source>
        <dbReference type="SAM" id="MobiDB-lite"/>
    </source>
</evidence>
<dbReference type="InterPro" id="IPR022296">
    <property type="entry name" value="Proteasome_asu_bac"/>
</dbReference>
<dbReference type="NCBIfam" id="TIGR03691">
    <property type="entry name" value="20S_bact_alpha"/>
    <property type="match status" value="1"/>
</dbReference>
<dbReference type="EC" id="3.4.25.1" evidence="5"/>
<dbReference type="GO" id="GO:0051603">
    <property type="term" value="P:proteolysis involved in protein catabolic process"/>
    <property type="evidence" value="ECO:0007669"/>
    <property type="project" value="InterPro"/>
</dbReference>
<evidence type="ECO:0000256" key="1">
    <source>
        <dbReference type="ARBA" id="ARBA00022490"/>
    </source>
</evidence>